<evidence type="ECO:0000259" key="2">
    <source>
        <dbReference type="Pfam" id="PF01408"/>
    </source>
</evidence>
<dbReference type="PANTHER" id="PTHR43818:SF11">
    <property type="entry name" value="BCDNA.GH03377"/>
    <property type="match status" value="1"/>
</dbReference>
<evidence type="ECO:0000313" key="4">
    <source>
        <dbReference type="EMBL" id="UWZ34833.1"/>
    </source>
</evidence>
<evidence type="ECO:0000259" key="3">
    <source>
        <dbReference type="Pfam" id="PF22725"/>
    </source>
</evidence>
<feature type="domain" description="Gfo/Idh/MocA-like oxidoreductase N-terminal" evidence="2">
    <location>
        <begin position="6"/>
        <end position="127"/>
    </location>
</feature>
<sequence length="379" mass="41250">MSDARVRIGMLGAGFIGQMHSLAMRSARYTRLQPAIEADLVVLAEADAGLAREVAHRYQWRHTTTDWGVLPTHELDLFINAGPNHLHRAACEAAAQAGIGLFCEKPLAPTADEAYDIWRITVRHGVLHRCAYMHRFIPAIQFMRRLVREGELGEITNFRSSFLLDMSTDGATSWRFDRAKAGAGAIGDLGSHHIDVARFVVGEVVRVSAMVASRHEGANDDAAVVTAQLDNGALAVFDVNRVSPAHDLSGRIEIDGTRGSVAWHMQRLNEVVIRKPRQGARTEFVTRPEHPLEGFWLPGGIQGSHPLGWNECFAHQSRDILGLAAGQLTESPAATFEDGYRVAQVVDTVLEAANTGRSIAVDYRPSPAAATVSGSAADR</sequence>
<keyword evidence="5" id="KW-1185">Reference proteome</keyword>
<dbReference type="InterPro" id="IPR036291">
    <property type="entry name" value="NAD(P)-bd_dom_sf"/>
</dbReference>
<evidence type="ECO:0000256" key="1">
    <source>
        <dbReference type="ARBA" id="ARBA00023002"/>
    </source>
</evidence>
<feature type="domain" description="GFO/IDH/MocA-like oxidoreductase" evidence="3">
    <location>
        <begin position="141"/>
        <end position="261"/>
    </location>
</feature>
<dbReference type="PANTHER" id="PTHR43818">
    <property type="entry name" value="BCDNA.GH03377"/>
    <property type="match status" value="1"/>
</dbReference>
<dbReference type="InterPro" id="IPR055170">
    <property type="entry name" value="GFO_IDH_MocA-like_dom"/>
</dbReference>
<keyword evidence="1" id="KW-0560">Oxidoreductase</keyword>
<proteinExistence type="predicted"/>
<accession>A0ABY5Z248</accession>
<evidence type="ECO:0000313" key="5">
    <source>
        <dbReference type="Proteomes" id="UP001058271"/>
    </source>
</evidence>
<dbReference type="SUPFAM" id="SSF51735">
    <property type="entry name" value="NAD(P)-binding Rossmann-fold domains"/>
    <property type="match status" value="1"/>
</dbReference>
<dbReference type="SUPFAM" id="SSF55347">
    <property type="entry name" value="Glyceraldehyde-3-phosphate dehydrogenase-like, C-terminal domain"/>
    <property type="match status" value="1"/>
</dbReference>
<reference evidence="4" key="1">
    <citation type="submission" date="2021-04" db="EMBL/GenBank/DDBJ databases">
        <title>Biosynthetic gene clusters of Dactylosporangioum roseum.</title>
        <authorList>
            <person name="Hartkoorn R.C."/>
            <person name="Beaudoing E."/>
            <person name="Hot D."/>
            <person name="Moureu S."/>
        </authorList>
    </citation>
    <scope>NUCLEOTIDE SEQUENCE</scope>
    <source>
        <strain evidence="4">NRRL B-16295</strain>
    </source>
</reference>
<dbReference type="InterPro" id="IPR000683">
    <property type="entry name" value="Gfo/Idh/MocA-like_OxRdtase_N"/>
</dbReference>
<dbReference type="Pfam" id="PF01408">
    <property type="entry name" value="GFO_IDH_MocA"/>
    <property type="match status" value="1"/>
</dbReference>
<gene>
    <name evidence="4" type="ORF">Drose_27080</name>
</gene>
<dbReference type="Gene3D" id="3.30.360.10">
    <property type="entry name" value="Dihydrodipicolinate Reductase, domain 2"/>
    <property type="match status" value="1"/>
</dbReference>
<protein>
    <submittedName>
        <fullName evidence="4">Gfo/Idh/MocA family oxidoreductase</fullName>
    </submittedName>
</protein>
<organism evidence="4 5">
    <name type="scientific">Dactylosporangium roseum</name>
    <dbReference type="NCBI Taxonomy" id="47989"/>
    <lineage>
        <taxon>Bacteria</taxon>
        <taxon>Bacillati</taxon>
        <taxon>Actinomycetota</taxon>
        <taxon>Actinomycetes</taxon>
        <taxon>Micromonosporales</taxon>
        <taxon>Micromonosporaceae</taxon>
        <taxon>Dactylosporangium</taxon>
    </lineage>
</organism>
<dbReference type="Pfam" id="PF22725">
    <property type="entry name" value="GFO_IDH_MocA_C3"/>
    <property type="match status" value="1"/>
</dbReference>
<name>A0ABY5Z248_9ACTN</name>
<dbReference type="EMBL" id="CP073721">
    <property type="protein sequence ID" value="UWZ34833.1"/>
    <property type="molecule type" value="Genomic_DNA"/>
</dbReference>
<dbReference type="InterPro" id="IPR050463">
    <property type="entry name" value="Gfo/Idh/MocA_oxidrdct_glycsds"/>
</dbReference>
<dbReference type="Gene3D" id="3.40.50.720">
    <property type="entry name" value="NAD(P)-binding Rossmann-like Domain"/>
    <property type="match status" value="1"/>
</dbReference>
<dbReference type="RefSeq" id="WP_260724179.1">
    <property type="nucleotide sequence ID" value="NZ_BAAABS010000052.1"/>
</dbReference>
<dbReference type="Proteomes" id="UP001058271">
    <property type="component" value="Chromosome"/>
</dbReference>